<protein>
    <recommendedName>
        <fullName evidence="8">Probable membrane transporter protein</fullName>
    </recommendedName>
</protein>
<feature type="transmembrane region" description="Helical" evidence="8">
    <location>
        <begin position="70"/>
        <end position="89"/>
    </location>
</feature>
<evidence type="ECO:0000256" key="7">
    <source>
        <dbReference type="ARBA" id="ARBA00023136"/>
    </source>
</evidence>
<dbReference type="Pfam" id="PF01925">
    <property type="entry name" value="TauE"/>
    <property type="match status" value="1"/>
</dbReference>
<keyword evidence="4 8" id="KW-1003">Cell membrane</keyword>
<evidence type="ECO:0000313" key="10">
    <source>
        <dbReference type="Proteomes" id="UP000199516"/>
    </source>
</evidence>
<evidence type="ECO:0000256" key="2">
    <source>
        <dbReference type="ARBA" id="ARBA00009142"/>
    </source>
</evidence>
<feature type="transmembrane region" description="Helical" evidence="8">
    <location>
        <begin position="45"/>
        <end position="64"/>
    </location>
</feature>
<evidence type="ECO:0000256" key="1">
    <source>
        <dbReference type="ARBA" id="ARBA00004651"/>
    </source>
</evidence>
<evidence type="ECO:0000256" key="6">
    <source>
        <dbReference type="ARBA" id="ARBA00022989"/>
    </source>
</evidence>
<dbReference type="Proteomes" id="UP000199516">
    <property type="component" value="Unassembled WGS sequence"/>
</dbReference>
<comment type="similarity">
    <text evidence="2 8">Belongs to the 4-toluene sulfonate uptake permease (TSUP) (TC 2.A.102) family.</text>
</comment>
<comment type="subcellular location">
    <subcellularLocation>
        <location evidence="1 8">Cell membrane</location>
        <topology evidence="1 8">Multi-pass membrane protein</topology>
    </subcellularLocation>
</comment>
<evidence type="ECO:0000256" key="3">
    <source>
        <dbReference type="ARBA" id="ARBA00022448"/>
    </source>
</evidence>
<accession>A0A1I2DLB1</accession>
<proteinExistence type="inferred from homology"/>
<dbReference type="PANTHER" id="PTHR30269">
    <property type="entry name" value="TRANSMEMBRANE PROTEIN YFCA"/>
    <property type="match status" value="1"/>
</dbReference>
<evidence type="ECO:0000313" key="9">
    <source>
        <dbReference type="EMBL" id="SFE81442.1"/>
    </source>
</evidence>
<keyword evidence="3" id="KW-0813">Transport</keyword>
<sequence length="245" mass="26792">MVLDIVFVFVILFIGSFLQGASGFGFGLFSMSFLPFMFTLKESTLLAVALAVVTSLTILAKVYKHLDYKALLLLLSSAIAGRVGAFFILHNFGEMDIMKKILGFVLIAMVIYILSSRNKKKVPYRKVMVALPIVMGFLGGLIGGIFMTGGPFFVFYLMIASRDKYSYTANLQATFLITGLVTVTLHGLGGDLNSQFLFYFLVGILGVITGSRLGMKWFERLSQDQIKKIASAAVAVAGINLILFS</sequence>
<dbReference type="AlphaFoldDB" id="A0A1I2DLB1"/>
<feature type="transmembrane region" description="Helical" evidence="8">
    <location>
        <begin position="101"/>
        <end position="117"/>
    </location>
</feature>
<feature type="transmembrane region" description="Helical" evidence="8">
    <location>
        <begin position="196"/>
        <end position="214"/>
    </location>
</feature>
<dbReference type="STRING" id="930128.SAMN05192532_104154"/>
<dbReference type="InterPro" id="IPR052017">
    <property type="entry name" value="TSUP"/>
</dbReference>
<organism evidence="9 10">
    <name type="scientific">Alteribacillus iranensis</name>
    <dbReference type="NCBI Taxonomy" id="930128"/>
    <lineage>
        <taxon>Bacteria</taxon>
        <taxon>Bacillati</taxon>
        <taxon>Bacillota</taxon>
        <taxon>Bacilli</taxon>
        <taxon>Bacillales</taxon>
        <taxon>Bacillaceae</taxon>
        <taxon>Alteribacillus</taxon>
    </lineage>
</organism>
<feature type="transmembrane region" description="Helical" evidence="8">
    <location>
        <begin position="226"/>
        <end position="244"/>
    </location>
</feature>
<dbReference type="RefSeq" id="WP_091661371.1">
    <property type="nucleotide sequence ID" value="NZ_FONT01000004.1"/>
</dbReference>
<feature type="transmembrane region" description="Helical" evidence="8">
    <location>
        <begin position="171"/>
        <end position="190"/>
    </location>
</feature>
<dbReference type="GO" id="GO:0005886">
    <property type="term" value="C:plasma membrane"/>
    <property type="evidence" value="ECO:0007669"/>
    <property type="project" value="UniProtKB-SubCell"/>
</dbReference>
<keyword evidence="5 8" id="KW-0812">Transmembrane</keyword>
<keyword evidence="7 8" id="KW-0472">Membrane</keyword>
<keyword evidence="10" id="KW-1185">Reference proteome</keyword>
<name>A0A1I2DLB1_9BACI</name>
<dbReference type="InterPro" id="IPR002781">
    <property type="entry name" value="TM_pro_TauE-like"/>
</dbReference>
<reference evidence="9 10" key="1">
    <citation type="submission" date="2016-10" db="EMBL/GenBank/DDBJ databases">
        <authorList>
            <person name="de Groot N.N."/>
        </authorList>
    </citation>
    <scope>NUCLEOTIDE SEQUENCE [LARGE SCALE GENOMIC DNA]</scope>
    <source>
        <strain evidence="9 10">DSM 23995</strain>
    </source>
</reference>
<feature type="transmembrane region" description="Helical" evidence="8">
    <location>
        <begin position="129"/>
        <end position="159"/>
    </location>
</feature>
<dbReference type="PANTHER" id="PTHR30269:SF37">
    <property type="entry name" value="MEMBRANE TRANSPORTER PROTEIN"/>
    <property type="match status" value="1"/>
</dbReference>
<evidence type="ECO:0000256" key="5">
    <source>
        <dbReference type="ARBA" id="ARBA00022692"/>
    </source>
</evidence>
<evidence type="ECO:0000256" key="4">
    <source>
        <dbReference type="ARBA" id="ARBA00022475"/>
    </source>
</evidence>
<gene>
    <name evidence="9" type="ORF">SAMN05192532_104154</name>
</gene>
<feature type="transmembrane region" description="Helical" evidence="8">
    <location>
        <begin position="6"/>
        <end position="33"/>
    </location>
</feature>
<dbReference type="EMBL" id="FONT01000004">
    <property type="protein sequence ID" value="SFE81442.1"/>
    <property type="molecule type" value="Genomic_DNA"/>
</dbReference>
<evidence type="ECO:0000256" key="8">
    <source>
        <dbReference type="RuleBase" id="RU363041"/>
    </source>
</evidence>
<keyword evidence="6 8" id="KW-1133">Transmembrane helix</keyword>
<dbReference type="OrthoDB" id="2880944at2"/>